<name>A0A7C4EL99_9BACT</name>
<accession>A0A7C4EL99</accession>
<keyword evidence="1" id="KW-0175">Coiled coil</keyword>
<feature type="coiled-coil region" evidence="1">
    <location>
        <begin position="77"/>
        <end position="104"/>
    </location>
</feature>
<gene>
    <name evidence="2" type="ORF">ENV75_03925</name>
</gene>
<evidence type="ECO:0000256" key="1">
    <source>
        <dbReference type="SAM" id="Coils"/>
    </source>
</evidence>
<dbReference type="EMBL" id="DTHO01000042">
    <property type="protein sequence ID" value="HGG99584.1"/>
    <property type="molecule type" value="Genomic_DNA"/>
</dbReference>
<sequence>MLSESEKEVVKRFIKELTPSEKYIFLNKLKEAIYVKGYTVDEDLFYYCYFFTLKERLRAITPYRTNGFLRYIFAEGLKDIEDSIKEYEERLEKKKTQRMSDKKKIECGGF</sequence>
<protein>
    <submittedName>
        <fullName evidence="2">Uncharacterized protein</fullName>
    </submittedName>
</protein>
<evidence type="ECO:0000313" key="2">
    <source>
        <dbReference type="EMBL" id="HGG99584.1"/>
    </source>
</evidence>
<reference evidence="2" key="1">
    <citation type="journal article" date="2020" name="mSystems">
        <title>Genome- and Community-Level Interaction Insights into Carbon Utilization and Element Cycling Functions of Hydrothermarchaeota in Hydrothermal Sediment.</title>
        <authorList>
            <person name="Zhou Z."/>
            <person name="Liu Y."/>
            <person name="Xu W."/>
            <person name="Pan J."/>
            <person name="Luo Z.H."/>
            <person name="Li M."/>
        </authorList>
    </citation>
    <scope>NUCLEOTIDE SEQUENCE [LARGE SCALE GENOMIC DNA]</scope>
    <source>
        <strain evidence="2">SpSt-788</strain>
    </source>
</reference>
<dbReference type="AlphaFoldDB" id="A0A7C4EL99"/>
<comment type="caution">
    <text evidence="2">The sequence shown here is derived from an EMBL/GenBank/DDBJ whole genome shotgun (WGS) entry which is preliminary data.</text>
</comment>
<proteinExistence type="predicted"/>
<organism evidence="2">
    <name type="scientific">Thermodesulfovibrio aggregans</name>
    <dbReference type="NCBI Taxonomy" id="86166"/>
    <lineage>
        <taxon>Bacteria</taxon>
        <taxon>Pseudomonadati</taxon>
        <taxon>Nitrospirota</taxon>
        <taxon>Thermodesulfovibrionia</taxon>
        <taxon>Thermodesulfovibrionales</taxon>
        <taxon>Thermodesulfovibrionaceae</taxon>
        <taxon>Thermodesulfovibrio</taxon>
    </lineage>
</organism>